<evidence type="ECO:0000256" key="2">
    <source>
        <dbReference type="SAM" id="Phobius"/>
    </source>
</evidence>
<keyword evidence="2" id="KW-1133">Transmembrane helix</keyword>
<evidence type="ECO:0000313" key="4">
    <source>
        <dbReference type="Proteomes" id="UP001224775"/>
    </source>
</evidence>
<protein>
    <submittedName>
        <fullName evidence="3">Uncharacterized protein</fullName>
    </submittedName>
</protein>
<accession>A0AAD9D7A8</accession>
<comment type="caution">
    <text evidence="3">The sequence shown here is derived from an EMBL/GenBank/DDBJ whole genome shotgun (WGS) entry which is preliminary data.</text>
</comment>
<name>A0AAD9D7A8_9STRA</name>
<gene>
    <name evidence="3" type="ORF">QTG54_014047</name>
</gene>
<keyword evidence="2" id="KW-0812">Transmembrane</keyword>
<organism evidence="3 4">
    <name type="scientific">Skeletonema marinoi</name>
    <dbReference type="NCBI Taxonomy" id="267567"/>
    <lineage>
        <taxon>Eukaryota</taxon>
        <taxon>Sar</taxon>
        <taxon>Stramenopiles</taxon>
        <taxon>Ochrophyta</taxon>
        <taxon>Bacillariophyta</taxon>
        <taxon>Coscinodiscophyceae</taxon>
        <taxon>Thalassiosirophycidae</taxon>
        <taxon>Thalassiosirales</taxon>
        <taxon>Skeletonemataceae</taxon>
        <taxon>Skeletonema</taxon>
        <taxon>Skeletonema marinoi-dohrnii complex</taxon>
    </lineage>
</organism>
<evidence type="ECO:0000256" key="1">
    <source>
        <dbReference type="SAM" id="MobiDB-lite"/>
    </source>
</evidence>
<feature type="compositionally biased region" description="Basic and acidic residues" evidence="1">
    <location>
        <begin position="18"/>
        <end position="27"/>
    </location>
</feature>
<sequence>MHSKMSSLLRQRHSHHHSNNETHKDELNAAGNITTTTTYNAKSKSAFHKMSLWPLLIGIALVVILCLQMSSKTSSATSERKNDLKIITVYPWPIAATIHHIEGQTELLISNDNREAVGAIRTTIGMANSLRRRRRHKSILLKFTSFIASLGSQDSNKSDGDIELESYGEAKIREYLLERGEKCLVDNDNTVFHRYGELIDLIVSAGDNDKKRINSLWDDVTSLFTWCQFANEDARGYIKHGTFLKTHQMLEESRLKGIGFIRDDTTSTGGMHYSQLFIIPIQTNDASMSRDLSMEILHSYLTESSPRDSFTNSPKETLLFGIHDRDLDQWTSERWIHNDGGLDGDWLLLT</sequence>
<evidence type="ECO:0000313" key="3">
    <source>
        <dbReference type="EMBL" id="KAK1735433.1"/>
    </source>
</evidence>
<dbReference type="AlphaFoldDB" id="A0AAD9D7A8"/>
<proteinExistence type="predicted"/>
<feature type="region of interest" description="Disordered" evidence="1">
    <location>
        <begin position="1"/>
        <end position="29"/>
    </location>
</feature>
<dbReference type="EMBL" id="JATAAI010000034">
    <property type="protein sequence ID" value="KAK1735433.1"/>
    <property type="molecule type" value="Genomic_DNA"/>
</dbReference>
<feature type="transmembrane region" description="Helical" evidence="2">
    <location>
        <begin position="52"/>
        <end position="70"/>
    </location>
</feature>
<keyword evidence="2" id="KW-0472">Membrane</keyword>
<dbReference type="Proteomes" id="UP001224775">
    <property type="component" value="Unassembled WGS sequence"/>
</dbReference>
<keyword evidence="4" id="KW-1185">Reference proteome</keyword>
<reference evidence="3" key="1">
    <citation type="submission" date="2023-06" db="EMBL/GenBank/DDBJ databases">
        <title>Survivors Of The Sea: Transcriptome response of Skeletonema marinoi to long-term dormancy.</title>
        <authorList>
            <person name="Pinder M.I.M."/>
            <person name="Kourtchenko O."/>
            <person name="Robertson E.K."/>
            <person name="Larsson T."/>
            <person name="Maumus F."/>
            <person name="Osuna-Cruz C.M."/>
            <person name="Vancaester E."/>
            <person name="Stenow R."/>
            <person name="Vandepoele K."/>
            <person name="Ploug H."/>
            <person name="Bruchert V."/>
            <person name="Godhe A."/>
            <person name="Topel M."/>
        </authorList>
    </citation>
    <scope>NUCLEOTIDE SEQUENCE</scope>
    <source>
        <strain evidence="3">R05AC</strain>
    </source>
</reference>